<sequence>MEIQTKVHTIFMLIGSTECGKTTFAKEVLIPGLRFADESRNVKANVQYLSSDSLRQEVLGYDYDKYDQVMLEASDQAFHLLFEKLKMATSFPVNAEFVIVDTTGLAEEFRAKVREIARANHYNLEVILFDYRKREDYYASDRSKKLITNHINRLRKEVLGSLSREDYSKIHKIRFKDFYSVTEGRANPAYQVMIDDREEYLSTILPQNMKYIVIGDIHECVDELKALLLSYGYQIEGNKLVVTDKVRNTKVISVGDWIDKGKKTREIIEFLHDNQEHFLFVMGNHENFVYKYMQGEIGGVDQELLHTYFDSTQVLSQDAELLEKFNELVAVAKPFYRLNGLNNPSFYVTHAPCKNKYIGKLDANSVRHQRNYRIDRNAPLEEQLTFLRDEAVKNYPYHIFGHVAAKNAFRIKNKIHLDTGSAHGHMLSSVSISYKPFMKSQKSEQTVMTDALQTLFHEERKVSLQDMGEDEIRRLHYVSRNKVNFISGTMSPADKDEAAQDLESLRRGLGYFAERGASQVVLQPKYMGSRCNIYLNKEIDECFAVSRNGYRINQIDLTEIYVTLLHKFGGYMEENQIEMLILDGELLPWKAIGDGLIQRQFKPIEKALESELAFLQQNGFEHAFGKLTADYRASGFEKDQYNMSKTSLSDKYGSHIYQNYKNIHDILNSYVPLEQHVQAYQTYRRQLEIYAEDGELTYKPFALLKIIYENGEECLPDWKASEVYSFLSEDDFLLLDLADPDCYEKAERYFSRLTVDNYMEGVVIKPEVIQANLAPYMKVRNKDYLSIIYGYDYRFPHKYKKLMKQKNINQKLRTSINEYRLGERMRLIRFDEITPENDKYKEVVANLLFEVAGEREMDPRL</sequence>
<dbReference type="SUPFAM" id="SSF56091">
    <property type="entry name" value="DNA ligase/mRNA capping enzyme, catalytic domain"/>
    <property type="match status" value="1"/>
</dbReference>
<dbReference type="Gene3D" id="3.40.50.300">
    <property type="entry name" value="P-loop containing nucleotide triphosphate hydrolases"/>
    <property type="match status" value="1"/>
</dbReference>
<dbReference type="EMBL" id="WSEM01000001">
    <property type="protein sequence ID" value="MVQ33045.1"/>
    <property type="molecule type" value="Genomic_DNA"/>
</dbReference>
<dbReference type="InterPro" id="IPR029052">
    <property type="entry name" value="Metallo-depent_PP-like"/>
</dbReference>
<protein>
    <submittedName>
        <fullName evidence="3">Metallophosphoesterase</fullName>
    </submittedName>
</protein>
<evidence type="ECO:0000259" key="2">
    <source>
        <dbReference type="Pfam" id="PF16542"/>
    </source>
</evidence>
<feature type="domain" description="Polynucleotide kinase-phosphatase ligase" evidence="2">
    <location>
        <begin position="480"/>
        <end position="843"/>
    </location>
</feature>
<dbReference type="PANTHER" id="PTHR42850:SF4">
    <property type="entry name" value="ZINC-DEPENDENT ENDOPOLYPHOSPHATASE"/>
    <property type="match status" value="1"/>
</dbReference>
<dbReference type="InterPro" id="IPR032380">
    <property type="entry name" value="PNKP_ligase_dom"/>
</dbReference>
<evidence type="ECO:0000313" key="3">
    <source>
        <dbReference type="EMBL" id="MVQ33045.1"/>
    </source>
</evidence>
<dbReference type="InterPro" id="IPR027417">
    <property type="entry name" value="P-loop_NTPase"/>
</dbReference>
<feature type="domain" description="Calcineurin-like phosphoesterase" evidence="1">
    <location>
        <begin position="209"/>
        <end position="402"/>
    </location>
</feature>
<evidence type="ECO:0000313" key="4">
    <source>
        <dbReference type="Proteomes" id="UP000467637"/>
    </source>
</evidence>
<proteinExistence type="predicted"/>
<organism evidence="3 4">
    <name type="scientific">Paenibacillus anseongense</name>
    <dbReference type="NCBI Taxonomy" id="2682845"/>
    <lineage>
        <taxon>Bacteria</taxon>
        <taxon>Bacillati</taxon>
        <taxon>Bacillota</taxon>
        <taxon>Bacilli</taxon>
        <taxon>Bacillales</taxon>
        <taxon>Paenibacillaceae</taxon>
        <taxon>Paenibacillus</taxon>
    </lineage>
</organism>
<gene>
    <name evidence="3" type="ORF">GON05_00120</name>
</gene>
<dbReference type="Proteomes" id="UP000467637">
    <property type="component" value="Unassembled WGS sequence"/>
</dbReference>
<dbReference type="InterPro" id="IPR050126">
    <property type="entry name" value="Ap4A_hydrolase"/>
</dbReference>
<dbReference type="Gene3D" id="3.60.21.10">
    <property type="match status" value="1"/>
</dbReference>
<dbReference type="Pfam" id="PF16542">
    <property type="entry name" value="PNKP_ligase"/>
    <property type="match status" value="1"/>
</dbReference>
<comment type="caution">
    <text evidence="3">The sequence shown here is derived from an EMBL/GenBank/DDBJ whole genome shotgun (WGS) entry which is preliminary data.</text>
</comment>
<dbReference type="InterPro" id="IPR004843">
    <property type="entry name" value="Calcineurin-like_PHP"/>
</dbReference>
<dbReference type="RefSeq" id="WP_181646659.1">
    <property type="nucleotide sequence ID" value="NZ_WSEM01000001.1"/>
</dbReference>
<name>A0ABW9U5H3_9BACL</name>
<accession>A0ABW9U5H3</accession>
<reference evidence="3 4" key="1">
    <citation type="submission" date="2019-12" db="EMBL/GenBank/DDBJ databases">
        <authorList>
            <person name="Huq M.A."/>
        </authorList>
    </citation>
    <scope>NUCLEOTIDE SEQUENCE [LARGE SCALE GENOMIC DNA]</scope>
    <source>
        <strain evidence="3 4">MAH-34</strain>
    </source>
</reference>
<dbReference type="SUPFAM" id="SSF52540">
    <property type="entry name" value="P-loop containing nucleoside triphosphate hydrolases"/>
    <property type="match status" value="1"/>
</dbReference>
<dbReference type="PANTHER" id="PTHR42850">
    <property type="entry name" value="METALLOPHOSPHOESTERASE"/>
    <property type="match status" value="1"/>
</dbReference>
<dbReference type="SUPFAM" id="SSF56300">
    <property type="entry name" value="Metallo-dependent phosphatases"/>
    <property type="match status" value="1"/>
</dbReference>
<dbReference type="Pfam" id="PF00149">
    <property type="entry name" value="Metallophos"/>
    <property type="match status" value="1"/>
</dbReference>
<evidence type="ECO:0000259" key="1">
    <source>
        <dbReference type="Pfam" id="PF00149"/>
    </source>
</evidence>
<keyword evidence="4" id="KW-1185">Reference proteome</keyword>
<dbReference type="Gene3D" id="3.30.470.30">
    <property type="entry name" value="DNA ligase/mRNA capping enzyme"/>
    <property type="match status" value="2"/>
</dbReference>